<name>A0A3N4IVN0_9PEZI</name>
<feature type="non-terminal residue" evidence="1">
    <location>
        <position position="1"/>
    </location>
</feature>
<organism evidence="1 2">
    <name type="scientific">Choiromyces venosus 120613-1</name>
    <dbReference type="NCBI Taxonomy" id="1336337"/>
    <lineage>
        <taxon>Eukaryota</taxon>
        <taxon>Fungi</taxon>
        <taxon>Dikarya</taxon>
        <taxon>Ascomycota</taxon>
        <taxon>Pezizomycotina</taxon>
        <taxon>Pezizomycetes</taxon>
        <taxon>Pezizales</taxon>
        <taxon>Tuberaceae</taxon>
        <taxon>Choiromyces</taxon>
    </lineage>
</organism>
<protein>
    <submittedName>
        <fullName evidence="1">Uncharacterized protein</fullName>
    </submittedName>
</protein>
<evidence type="ECO:0000313" key="2">
    <source>
        <dbReference type="Proteomes" id="UP000276215"/>
    </source>
</evidence>
<gene>
    <name evidence="1" type="ORF">L873DRAFT_1821976</name>
</gene>
<sequence length="67" mass="7780">MSQFLANSQKVEKKSIFRINRKQSNTGDTIPGINKNTNNRKNRLRRAVSEIKLKRTDTTLDLSLLDY</sequence>
<dbReference type="AlphaFoldDB" id="A0A3N4IVN0"/>
<keyword evidence="2" id="KW-1185">Reference proteome</keyword>
<proteinExistence type="predicted"/>
<dbReference type="Proteomes" id="UP000276215">
    <property type="component" value="Unassembled WGS sequence"/>
</dbReference>
<reference evidence="1 2" key="1">
    <citation type="journal article" date="2018" name="Nat. Ecol. Evol.">
        <title>Pezizomycetes genomes reveal the molecular basis of ectomycorrhizal truffle lifestyle.</title>
        <authorList>
            <person name="Murat C."/>
            <person name="Payen T."/>
            <person name="Noel B."/>
            <person name="Kuo A."/>
            <person name="Morin E."/>
            <person name="Chen J."/>
            <person name="Kohler A."/>
            <person name="Krizsan K."/>
            <person name="Balestrini R."/>
            <person name="Da Silva C."/>
            <person name="Montanini B."/>
            <person name="Hainaut M."/>
            <person name="Levati E."/>
            <person name="Barry K.W."/>
            <person name="Belfiori B."/>
            <person name="Cichocki N."/>
            <person name="Clum A."/>
            <person name="Dockter R.B."/>
            <person name="Fauchery L."/>
            <person name="Guy J."/>
            <person name="Iotti M."/>
            <person name="Le Tacon F."/>
            <person name="Lindquist E.A."/>
            <person name="Lipzen A."/>
            <person name="Malagnac F."/>
            <person name="Mello A."/>
            <person name="Molinier V."/>
            <person name="Miyauchi S."/>
            <person name="Poulain J."/>
            <person name="Riccioni C."/>
            <person name="Rubini A."/>
            <person name="Sitrit Y."/>
            <person name="Splivallo R."/>
            <person name="Traeger S."/>
            <person name="Wang M."/>
            <person name="Zifcakova L."/>
            <person name="Wipf D."/>
            <person name="Zambonelli A."/>
            <person name="Paolocci F."/>
            <person name="Nowrousian M."/>
            <person name="Ottonello S."/>
            <person name="Baldrian P."/>
            <person name="Spatafora J.W."/>
            <person name="Henrissat B."/>
            <person name="Nagy L.G."/>
            <person name="Aury J.M."/>
            <person name="Wincker P."/>
            <person name="Grigoriev I.V."/>
            <person name="Bonfante P."/>
            <person name="Martin F.M."/>
        </authorList>
    </citation>
    <scope>NUCLEOTIDE SEQUENCE [LARGE SCALE GENOMIC DNA]</scope>
    <source>
        <strain evidence="1 2">120613-1</strain>
    </source>
</reference>
<dbReference type="EMBL" id="ML120549">
    <property type="protein sequence ID" value="RPA89926.1"/>
    <property type="molecule type" value="Genomic_DNA"/>
</dbReference>
<accession>A0A3N4IVN0</accession>
<evidence type="ECO:0000313" key="1">
    <source>
        <dbReference type="EMBL" id="RPA89926.1"/>
    </source>
</evidence>